<feature type="transmembrane region" description="Helical" evidence="2">
    <location>
        <begin position="149"/>
        <end position="168"/>
    </location>
</feature>
<evidence type="ECO:0000256" key="1">
    <source>
        <dbReference type="SAM" id="MobiDB-lite"/>
    </source>
</evidence>
<feature type="transmembrane region" description="Helical" evidence="2">
    <location>
        <begin position="255"/>
        <end position="277"/>
    </location>
</feature>
<reference evidence="3 4" key="1">
    <citation type="submission" date="2018-11" db="EMBL/GenBank/DDBJ databases">
        <title>Whole genome sequencing of an environmental sample.</title>
        <authorList>
            <person name="Sarangi A.N."/>
            <person name="Singh D."/>
            <person name="Tripathy S."/>
        </authorList>
    </citation>
    <scope>NUCLEOTIDE SEQUENCE [LARGE SCALE GENOMIC DNA]</scope>
    <source>
        <strain evidence="3 4">Lakshadweep</strain>
    </source>
</reference>
<evidence type="ECO:0000256" key="2">
    <source>
        <dbReference type="SAM" id="Phobius"/>
    </source>
</evidence>
<feature type="transmembrane region" description="Helical" evidence="2">
    <location>
        <begin position="82"/>
        <end position="104"/>
    </location>
</feature>
<sequence length="349" mass="38163">MSKQSSSSSSLLSNNALITLSIIWALLAIFIFLFFSVLPEGADTRPNWYLNTITIIETGAFLFASFLCFRNWQSSQIVSGRGVWLSIGIGLLLYAGGNIFFYLWNNVFGLDPSVSFGDFFYLSSYVFLAVGMFKAVLPRRLNLDPKQWAIVVIVAVLGAALAIFPQFGGDEAAIAPPMPPSVSARVTLASPAWAQDPPPAEPAPAEPVPAESAPAEPTPTEPVPVEVDEAPPSTAPGWAVSIDNLLDPFVDIVGYLYIFGDWLLLVVATTLLVAFWGGRFSQSWKLIAIAAFCLYIADMFFAYQDNYIEGAVWEVFWTFSALFFGLGAVVENAISSRSRRGARRRRVQS</sequence>
<feature type="transmembrane region" description="Helical" evidence="2">
    <location>
        <begin position="315"/>
        <end position="334"/>
    </location>
</feature>
<feature type="transmembrane region" description="Helical" evidence="2">
    <location>
        <begin position="284"/>
        <end position="303"/>
    </location>
</feature>
<organism evidence="3 4">
    <name type="scientific">Leptolyngbya iicbica LK</name>
    <dbReference type="NCBI Taxonomy" id="2294035"/>
    <lineage>
        <taxon>Bacteria</taxon>
        <taxon>Bacillati</taxon>
        <taxon>Cyanobacteriota</taxon>
        <taxon>Cyanophyceae</taxon>
        <taxon>Leptolyngbyales</taxon>
        <taxon>Leptolyngbyaceae</taxon>
        <taxon>Leptolyngbya group</taxon>
        <taxon>Leptolyngbya</taxon>
        <taxon>Leptolyngbya iicbica</taxon>
    </lineage>
</organism>
<dbReference type="EMBL" id="QVFV01000012">
    <property type="protein sequence ID" value="RZM74703.1"/>
    <property type="molecule type" value="Genomic_DNA"/>
</dbReference>
<keyword evidence="2" id="KW-0472">Membrane</keyword>
<evidence type="ECO:0000313" key="4">
    <source>
        <dbReference type="Proteomes" id="UP000292459"/>
    </source>
</evidence>
<feature type="transmembrane region" description="Helical" evidence="2">
    <location>
        <begin position="12"/>
        <end position="36"/>
    </location>
</feature>
<feature type="transmembrane region" description="Helical" evidence="2">
    <location>
        <begin position="48"/>
        <end position="70"/>
    </location>
</feature>
<keyword evidence="2" id="KW-0812">Transmembrane</keyword>
<feature type="compositionally biased region" description="Pro residues" evidence="1">
    <location>
        <begin position="196"/>
        <end position="207"/>
    </location>
</feature>
<evidence type="ECO:0000313" key="3">
    <source>
        <dbReference type="EMBL" id="RZM74703.1"/>
    </source>
</evidence>
<protein>
    <submittedName>
        <fullName evidence="3">Uncharacterized protein</fullName>
    </submittedName>
</protein>
<accession>A0A4Q7E046</accession>
<keyword evidence="2" id="KW-1133">Transmembrane helix</keyword>
<feature type="transmembrane region" description="Helical" evidence="2">
    <location>
        <begin position="119"/>
        <end position="137"/>
    </location>
</feature>
<keyword evidence="4" id="KW-1185">Reference proteome</keyword>
<feature type="region of interest" description="Disordered" evidence="1">
    <location>
        <begin position="194"/>
        <end position="231"/>
    </location>
</feature>
<comment type="caution">
    <text evidence="3">The sequence shown here is derived from an EMBL/GenBank/DDBJ whole genome shotgun (WGS) entry which is preliminary data.</text>
</comment>
<gene>
    <name evidence="3" type="ORF">DYY88_23185</name>
</gene>
<dbReference type="AlphaFoldDB" id="A0A4Q7E046"/>
<dbReference type="OrthoDB" id="530911at2"/>
<dbReference type="Proteomes" id="UP000292459">
    <property type="component" value="Unassembled WGS sequence"/>
</dbReference>
<name>A0A4Q7E046_9CYAN</name>
<proteinExistence type="predicted"/>
<dbReference type="RefSeq" id="WP_052288455.1">
    <property type="nucleotide sequence ID" value="NZ_QVFV01000012.1"/>
</dbReference>